<dbReference type="SUPFAM" id="SSF48264">
    <property type="entry name" value="Cytochrome P450"/>
    <property type="match status" value="1"/>
</dbReference>
<comment type="subcellular location">
    <subcellularLocation>
        <location evidence="2">Endoplasmic reticulum membrane</location>
    </subcellularLocation>
</comment>
<dbReference type="OrthoDB" id="6508045at2759"/>
<sequence length="551" mass="65111">MILIIVFVFLVLIIHSFIEILQWLINQYRLYLMIRKIPGPKINSPFWGNINLLKRIIDKKPIGLQSKEFIDLMNRLCEQYDPNNSIGLIRLWFGPFVPIIIITNANIAQKLLNSKDHLDKATFYSLFRYAIKDGVFTSKTEKWLHQKREIQGHLKFKALQRYIANTERHLATLNERIDAVIDDVNKNGQIDDIKPILSTFVLDVLGENIFSTKFHSQSTGVEPKFVRSVNRMLELSYIPFLKPWSYYFNKSILVYLCNIGIFLKTLSHVNNFQHSVRKIILNRFEMRKYERKSRKQSSLLDTMIESRISPTNPDRILKLNQIETQINTFVVAGHDTTTSAISWTLYLLGHHPEQQQQLINEIDEFLANLNLNGESITLLSMRKLKYLESVILESLRLYPSGPFIARRSRSELKLNEQIILPENINYIIFIQHMHMNPEYFHEPKKFYPERFLRCRKETEFEWVNHQAYLPFSGGHRMCLGKEYGLMQQRMFLINIFRRYRVKSLDKFGDCQPRFNFLLSSAHFPIRFERRQPQSTPATPSFVTTKTKYSFL</sequence>
<keyword evidence="11" id="KW-0175">Coiled coil</keyword>
<comment type="similarity">
    <text evidence="3 10">Belongs to the cytochrome P450 family.</text>
</comment>
<keyword evidence="9 10" id="KW-0479">Metal-binding</keyword>
<evidence type="ECO:0000256" key="7">
    <source>
        <dbReference type="ARBA" id="ARBA00023033"/>
    </source>
</evidence>
<keyword evidence="7 10" id="KW-0503">Monooxygenase</keyword>
<dbReference type="GO" id="GO:0005506">
    <property type="term" value="F:iron ion binding"/>
    <property type="evidence" value="ECO:0007669"/>
    <property type="project" value="InterPro"/>
</dbReference>
<dbReference type="OMA" id="MINADRH"/>
<dbReference type="Proteomes" id="UP000515146">
    <property type="component" value="Unplaced"/>
</dbReference>
<dbReference type="GO" id="GO:0020037">
    <property type="term" value="F:heme binding"/>
    <property type="evidence" value="ECO:0007669"/>
    <property type="project" value="InterPro"/>
</dbReference>
<protein>
    <submittedName>
        <fullName evidence="13">Cytochrome P450 4C1-like</fullName>
    </submittedName>
</protein>
<evidence type="ECO:0000313" key="13">
    <source>
        <dbReference type="RefSeq" id="XP_027198847.1"/>
    </source>
</evidence>
<dbReference type="PANTHER" id="PTHR24291:SF189">
    <property type="entry name" value="CYTOCHROME P450 4C3-RELATED"/>
    <property type="match status" value="1"/>
</dbReference>
<organism evidence="12 13">
    <name type="scientific">Dermatophagoides pteronyssinus</name>
    <name type="common">European house dust mite</name>
    <dbReference type="NCBI Taxonomy" id="6956"/>
    <lineage>
        <taxon>Eukaryota</taxon>
        <taxon>Metazoa</taxon>
        <taxon>Ecdysozoa</taxon>
        <taxon>Arthropoda</taxon>
        <taxon>Chelicerata</taxon>
        <taxon>Arachnida</taxon>
        <taxon>Acari</taxon>
        <taxon>Acariformes</taxon>
        <taxon>Sarcoptiformes</taxon>
        <taxon>Astigmata</taxon>
        <taxon>Psoroptidia</taxon>
        <taxon>Analgoidea</taxon>
        <taxon>Pyroglyphidae</taxon>
        <taxon>Dermatophagoidinae</taxon>
        <taxon>Dermatophagoides</taxon>
    </lineage>
</organism>
<reference evidence="13" key="1">
    <citation type="submission" date="2025-08" db="UniProtKB">
        <authorList>
            <consortium name="RefSeq"/>
        </authorList>
    </citation>
    <scope>IDENTIFICATION</scope>
    <source>
        <strain evidence="13">Airmid</strain>
    </source>
</reference>
<name>A0A6P6XZW9_DERPT</name>
<evidence type="ECO:0000256" key="4">
    <source>
        <dbReference type="ARBA" id="ARBA00022617"/>
    </source>
</evidence>
<evidence type="ECO:0000256" key="2">
    <source>
        <dbReference type="ARBA" id="ARBA00004586"/>
    </source>
</evidence>
<feature type="binding site" description="axial binding residue" evidence="9">
    <location>
        <position position="478"/>
    </location>
    <ligand>
        <name>heme</name>
        <dbReference type="ChEBI" id="CHEBI:30413"/>
    </ligand>
    <ligandPart>
        <name>Fe</name>
        <dbReference type="ChEBI" id="CHEBI:18248"/>
    </ligandPart>
</feature>
<dbReference type="InterPro" id="IPR036396">
    <property type="entry name" value="Cyt_P450_sf"/>
</dbReference>
<dbReference type="GO" id="GO:0004497">
    <property type="term" value="F:monooxygenase activity"/>
    <property type="evidence" value="ECO:0007669"/>
    <property type="project" value="UniProtKB-KW"/>
</dbReference>
<evidence type="ECO:0000256" key="8">
    <source>
        <dbReference type="ARBA" id="ARBA00023136"/>
    </source>
</evidence>
<evidence type="ECO:0000313" key="12">
    <source>
        <dbReference type="Proteomes" id="UP000515146"/>
    </source>
</evidence>
<accession>A0A6P6XZW9</accession>
<dbReference type="InterPro" id="IPR002401">
    <property type="entry name" value="Cyt_P450_E_grp-I"/>
</dbReference>
<keyword evidence="4 9" id="KW-0349">Heme</keyword>
<evidence type="ECO:0000256" key="1">
    <source>
        <dbReference type="ARBA" id="ARBA00001971"/>
    </source>
</evidence>
<dbReference type="AlphaFoldDB" id="A0A6P6XZW9"/>
<evidence type="ECO:0000256" key="6">
    <source>
        <dbReference type="ARBA" id="ARBA00023004"/>
    </source>
</evidence>
<gene>
    <name evidence="13" type="primary">LOC113793077</name>
</gene>
<keyword evidence="12" id="KW-1185">Reference proteome</keyword>
<dbReference type="PRINTS" id="PR00463">
    <property type="entry name" value="EP450I"/>
</dbReference>
<dbReference type="Gene3D" id="1.10.630.10">
    <property type="entry name" value="Cytochrome P450"/>
    <property type="match status" value="1"/>
</dbReference>
<comment type="cofactor">
    <cofactor evidence="1 9">
        <name>heme</name>
        <dbReference type="ChEBI" id="CHEBI:30413"/>
    </cofactor>
</comment>
<evidence type="ECO:0000256" key="10">
    <source>
        <dbReference type="RuleBase" id="RU000461"/>
    </source>
</evidence>
<dbReference type="PANTHER" id="PTHR24291">
    <property type="entry name" value="CYTOCHROME P450 FAMILY 4"/>
    <property type="match status" value="1"/>
</dbReference>
<dbReference type="PROSITE" id="PS00086">
    <property type="entry name" value="CYTOCHROME_P450"/>
    <property type="match status" value="1"/>
</dbReference>
<keyword evidence="6 9" id="KW-0408">Iron</keyword>
<dbReference type="GO" id="GO:0016705">
    <property type="term" value="F:oxidoreductase activity, acting on paired donors, with incorporation or reduction of molecular oxygen"/>
    <property type="evidence" value="ECO:0007669"/>
    <property type="project" value="InterPro"/>
</dbReference>
<dbReference type="InParanoid" id="A0A6P6XZW9"/>
<dbReference type="InterPro" id="IPR017972">
    <property type="entry name" value="Cyt_P450_CS"/>
</dbReference>
<proteinExistence type="inferred from homology"/>
<evidence type="ECO:0000256" key="3">
    <source>
        <dbReference type="ARBA" id="ARBA00010617"/>
    </source>
</evidence>
<keyword evidence="10" id="KW-0560">Oxidoreductase</keyword>
<keyword evidence="8" id="KW-0472">Membrane</keyword>
<dbReference type="KEGG" id="dpte:113793077"/>
<dbReference type="PRINTS" id="PR00385">
    <property type="entry name" value="P450"/>
</dbReference>
<evidence type="ECO:0000256" key="5">
    <source>
        <dbReference type="ARBA" id="ARBA00022824"/>
    </source>
</evidence>
<keyword evidence="5" id="KW-0256">Endoplasmic reticulum</keyword>
<evidence type="ECO:0000256" key="11">
    <source>
        <dbReference type="SAM" id="Coils"/>
    </source>
</evidence>
<evidence type="ECO:0000256" key="9">
    <source>
        <dbReference type="PIRSR" id="PIRSR602401-1"/>
    </source>
</evidence>
<dbReference type="Pfam" id="PF00067">
    <property type="entry name" value="p450"/>
    <property type="match status" value="1"/>
</dbReference>
<dbReference type="InterPro" id="IPR050196">
    <property type="entry name" value="Cytochrome_P450_Monoox"/>
</dbReference>
<dbReference type="InterPro" id="IPR001128">
    <property type="entry name" value="Cyt_P450"/>
</dbReference>
<dbReference type="RefSeq" id="XP_027198847.1">
    <property type="nucleotide sequence ID" value="XM_027343046.1"/>
</dbReference>
<feature type="coiled-coil region" evidence="11">
    <location>
        <begin position="156"/>
        <end position="183"/>
    </location>
</feature>
<dbReference type="GO" id="GO:0005789">
    <property type="term" value="C:endoplasmic reticulum membrane"/>
    <property type="evidence" value="ECO:0007669"/>
    <property type="project" value="UniProtKB-SubCell"/>
</dbReference>